<proteinExistence type="predicted"/>
<comment type="caution">
    <text evidence="3">The sequence shown here is derived from an EMBL/GenBank/DDBJ whole genome shotgun (WGS) entry which is preliminary data.</text>
</comment>
<keyword evidence="1" id="KW-0175">Coiled coil</keyword>
<organism evidence="3 4">
    <name type="scientific">Stylosanthes scabra</name>
    <dbReference type="NCBI Taxonomy" id="79078"/>
    <lineage>
        <taxon>Eukaryota</taxon>
        <taxon>Viridiplantae</taxon>
        <taxon>Streptophyta</taxon>
        <taxon>Embryophyta</taxon>
        <taxon>Tracheophyta</taxon>
        <taxon>Spermatophyta</taxon>
        <taxon>Magnoliopsida</taxon>
        <taxon>eudicotyledons</taxon>
        <taxon>Gunneridae</taxon>
        <taxon>Pentapetalae</taxon>
        <taxon>rosids</taxon>
        <taxon>fabids</taxon>
        <taxon>Fabales</taxon>
        <taxon>Fabaceae</taxon>
        <taxon>Papilionoideae</taxon>
        <taxon>50 kb inversion clade</taxon>
        <taxon>dalbergioids sensu lato</taxon>
        <taxon>Dalbergieae</taxon>
        <taxon>Pterocarpus clade</taxon>
        <taxon>Stylosanthes</taxon>
    </lineage>
</organism>
<accession>A0ABU6TPF9</accession>
<dbReference type="PANTHER" id="PTHR31099">
    <property type="entry name" value="OS06G0165300 PROTEIN"/>
    <property type="match status" value="1"/>
</dbReference>
<sequence length="532" mass="59769">MGCQVSIFEVRRCAFGDKLYGIVESYGQEGVDVEMNSPRSPEIGLWDSRSNRVPASYLPGATCLFETQVLRGDVSFFFADVSEVLSYFEKWRRRNLDKMFVSLKCFLWPRGSCMAAEGDYVLEAAGPSDRLPFRAQEDRIHFLWVYSELFTCLGVWLPFTDFQMEVLSRCRVAASQLHLNGWGFLRTFERVCLHFGFRPSWRVFLYTYQLHAPPLGRGFMSFRAYQGRKLFDSFEESIQQFKWHYFKVLPFPGKRPFWLDDEGAPFPWVYWNAEVGDFCVTALDPLETLAFEFLQSLPAGLGKKSNFKCRWILDHSNADVGAFLALSDSLLKDMEKQSHFDRLMQRMKEAEGAGPRSILPSSKAQTTSSGVSASGPVSAPSIPLVSSSGASKATGKSTSADLRQKRRKRKVSEASAEEAALGGDSAWKHKVNPIDRAFPPDYNFRAALDAGLTNAPIRKILEPLVPEQLLGTAQFLACQLTACLQVAVENTFAAKVQLEKELAAAREQVDVLTAERDSALAAPLLHEDQVFD</sequence>
<dbReference type="PANTHER" id="PTHR31099:SF49">
    <property type="entry name" value="MYOSIN HEAVY CHAIN-LIKE PROTEIN"/>
    <property type="match status" value="1"/>
</dbReference>
<protein>
    <recommendedName>
        <fullName evidence="5">Aminotransferase-like plant mobile domain-containing protein</fullName>
    </recommendedName>
</protein>
<feature type="coiled-coil region" evidence="1">
    <location>
        <begin position="488"/>
        <end position="522"/>
    </location>
</feature>
<dbReference type="Proteomes" id="UP001341840">
    <property type="component" value="Unassembled WGS sequence"/>
</dbReference>
<evidence type="ECO:0000313" key="4">
    <source>
        <dbReference type="Proteomes" id="UP001341840"/>
    </source>
</evidence>
<evidence type="ECO:0000313" key="3">
    <source>
        <dbReference type="EMBL" id="MED6150274.1"/>
    </source>
</evidence>
<keyword evidence="4" id="KW-1185">Reference proteome</keyword>
<dbReference type="EMBL" id="JASCZI010091427">
    <property type="protein sequence ID" value="MED6150274.1"/>
    <property type="molecule type" value="Genomic_DNA"/>
</dbReference>
<evidence type="ECO:0008006" key="5">
    <source>
        <dbReference type="Google" id="ProtNLM"/>
    </source>
</evidence>
<feature type="compositionally biased region" description="Low complexity" evidence="2">
    <location>
        <begin position="366"/>
        <end position="399"/>
    </location>
</feature>
<evidence type="ECO:0000256" key="1">
    <source>
        <dbReference type="SAM" id="Coils"/>
    </source>
</evidence>
<feature type="region of interest" description="Disordered" evidence="2">
    <location>
        <begin position="351"/>
        <end position="419"/>
    </location>
</feature>
<gene>
    <name evidence="3" type="ORF">PIB30_070852</name>
</gene>
<reference evidence="3 4" key="1">
    <citation type="journal article" date="2023" name="Plants (Basel)">
        <title>Bridging the Gap: Combining Genomics and Transcriptomics Approaches to Understand Stylosanthes scabra, an Orphan Legume from the Brazilian Caatinga.</title>
        <authorList>
            <person name="Ferreira-Neto J.R.C."/>
            <person name="da Silva M.D."/>
            <person name="Binneck E."/>
            <person name="de Melo N.F."/>
            <person name="da Silva R.H."/>
            <person name="de Melo A.L.T.M."/>
            <person name="Pandolfi V."/>
            <person name="Bustamante F.O."/>
            <person name="Brasileiro-Vidal A.C."/>
            <person name="Benko-Iseppon A.M."/>
        </authorList>
    </citation>
    <scope>NUCLEOTIDE SEQUENCE [LARGE SCALE GENOMIC DNA]</scope>
    <source>
        <tissue evidence="3">Leaves</tissue>
    </source>
</reference>
<evidence type="ECO:0000256" key="2">
    <source>
        <dbReference type="SAM" id="MobiDB-lite"/>
    </source>
</evidence>
<name>A0ABU6TPF9_9FABA</name>